<evidence type="ECO:0000313" key="12">
    <source>
        <dbReference type="EMBL" id="CAB4996675.1"/>
    </source>
</evidence>
<dbReference type="InterPro" id="IPR036259">
    <property type="entry name" value="MFS_trans_sf"/>
</dbReference>
<keyword evidence="3" id="KW-1003">Cell membrane</keyword>
<feature type="transmembrane region" description="Helical" evidence="7">
    <location>
        <begin position="306"/>
        <end position="329"/>
    </location>
</feature>
<dbReference type="PANTHER" id="PTHR23513:SF11">
    <property type="entry name" value="STAPHYLOFERRIN A TRANSPORTER"/>
    <property type="match status" value="1"/>
</dbReference>
<feature type="transmembrane region" description="Helical" evidence="7">
    <location>
        <begin position="250"/>
        <end position="271"/>
    </location>
</feature>
<keyword evidence="6 7" id="KW-0472">Membrane</keyword>
<evidence type="ECO:0000256" key="5">
    <source>
        <dbReference type="ARBA" id="ARBA00022989"/>
    </source>
</evidence>
<feature type="transmembrane region" description="Helical" evidence="7">
    <location>
        <begin position="44"/>
        <end position="67"/>
    </location>
</feature>
<evidence type="ECO:0000256" key="2">
    <source>
        <dbReference type="ARBA" id="ARBA00022448"/>
    </source>
</evidence>
<evidence type="ECO:0000313" key="11">
    <source>
        <dbReference type="EMBL" id="CAB4907025.1"/>
    </source>
</evidence>
<dbReference type="EMBL" id="CAEZYR010000067">
    <property type="protein sequence ID" value="CAB4751636.1"/>
    <property type="molecule type" value="Genomic_DNA"/>
</dbReference>
<dbReference type="GO" id="GO:0022857">
    <property type="term" value="F:transmembrane transporter activity"/>
    <property type="evidence" value="ECO:0007669"/>
    <property type="project" value="InterPro"/>
</dbReference>
<organism evidence="10">
    <name type="scientific">freshwater metagenome</name>
    <dbReference type="NCBI Taxonomy" id="449393"/>
    <lineage>
        <taxon>unclassified sequences</taxon>
        <taxon>metagenomes</taxon>
        <taxon>ecological metagenomes</taxon>
    </lineage>
</organism>
<dbReference type="EMBL" id="CAFABA010000057">
    <property type="protein sequence ID" value="CAB4831413.1"/>
    <property type="molecule type" value="Genomic_DNA"/>
</dbReference>
<evidence type="ECO:0000313" key="10">
    <source>
        <dbReference type="EMBL" id="CAB4831413.1"/>
    </source>
</evidence>
<proteinExistence type="predicted"/>
<dbReference type="InterPro" id="IPR020846">
    <property type="entry name" value="MFS_dom"/>
</dbReference>
<evidence type="ECO:0000256" key="1">
    <source>
        <dbReference type="ARBA" id="ARBA00004651"/>
    </source>
</evidence>
<evidence type="ECO:0000259" key="8">
    <source>
        <dbReference type="PROSITE" id="PS50850"/>
    </source>
</evidence>
<keyword evidence="5 7" id="KW-1133">Transmembrane helix</keyword>
<comment type="subcellular location">
    <subcellularLocation>
        <location evidence="1">Cell membrane</location>
        <topology evidence="1">Multi-pass membrane protein</topology>
    </subcellularLocation>
</comment>
<evidence type="ECO:0000256" key="3">
    <source>
        <dbReference type="ARBA" id="ARBA00022475"/>
    </source>
</evidence>
<dbReference type="PROSITE" id="PS50850">
    <property type="entry name" value="MFS"/>
    <property type="match status" value="1"/>
</dbReference>
<name>A0A6J7AF53_9ZZZZ</name>
<feature type="transmembrane region" description="Helical" evidence="7">
    <location>
        <begin position="74"/>
        <end position="96"/>
    </location>
</feature>
<feature type="transmembrane region" description="Helical" evidence="7">
    <location>
        <begin position="143"/>
        <end position="164"/>
    </location>
</feature>
<protein>
    <submittedName>
        <fullName evidence="10">Unannotated protein</fullName>
    </submittedName>
</protein>
<dbReference type="AlphaFoldDB" id="A0A6J7AF53"/>
<feature type="transmembrane region" description="Helical" evidence="7">
    <location>
        <begin position="102"/>
        <end position="122"/>
    </location>
</feature>
<dbReference type="InterPro" id="IPR010290">
    <property type="entry name" value="TM_effector"/>
</dbReference>
<accession>A0A6J7AF53</accession>
<dbReference type="EMBL" id="CAFBOS010000075">
    <property type="protein sequence ID" value="CAB4996675.1"/>
    <property type="molecule type" value="Genomic_DNA"/>
</dbReference>
<feature type="transmembrane region" description="Helical" evidence="7">
    <location>
        <begin position="170"/>
        <end position="187"/>
    </location>
</feature>
<feature type="transmembrane region" description="Helical" evidence="7">
    <location>
        <begin position="374"/>
        <end position="392"/>
    </location>
</feature>
<evidence type="ECO:0000256" key="6">
    <source>
        <dbReference type="ARBA" id="ARBA00023136"/>
    </source>
</evidence>
<dbReference type="PANTHER" id="PTHR23513">
    <property type="entry name" value="INTEGRAL MEMBRANE EFFLUX PROTEIN-RELATED"/>
    <property type="match status" value="1"/>
</dbReference>
<evidence type="ECO:0000256" key="4">
    <source>
        <dbReference type="ARBA" id="ARBA00022692"/>
    </source>
</evidence>
<reference evidence="10" key="1">
    <citation type="submission" date="2020-05" db="EMBL/GenBank/DDBJ databases">
        <authorList>
            <person name="Chiriac C."/>
            <person name="Salcher M."/>
            <person name="Ghai R."/>
            <person name="Kavagutti S V."/>
        </authorList>
    </citation>
    <scope>NUCLEOTIDE SEQUENCE</scope>
</reference>
<feature type="transmembrane region" description="Helical" evidence="7">
    <location>
        <begin position="208"/>
        <end position="230"/>
    </location>
</feature>
<sequence length="416" mass="44045">MFDALKNRDFAFFWSAAAISNAGNWMQALSIPYIVYELTKSNTWLGVTGAALFLPCVVGTACIGALVDRYDRRRLLLVLQFVQMAASATVWVVWITGIATPLNMVTIAAVNGFIGGMVGPAWNSFIPMLVPRELMAGAIRLNAMQFAFGRALGPVLATAVLHPFGPGATLFINVASYLFVIGVLVVLRPPTTAPVRADSPWRQAVEGWRYVLAHRSLAVVPVTMLVSGFFGSSLVQLASAVSEKQFQHDASSIGLLVGAFGLGSVVGSFLVTVYGDRIRRSDVLMVSFVFWTAGLVVLAVSPNFGIGLLGLGLMGIAHVGTATTMATALNLQVDEAYRGRAAVAHMQGILLGVGLGALGLAQVANATSLETMELIAAGAMVTFLLLGAKVFANYRLIDPNGAAPIEVRQTPFAQRA</sequence>
<feature type="transmembrane region" description="Helical" evidence="7">
    <location>
        <begin position="283"/>
        <end position="300"/>
    </location>
</feature>
<feature type="domain" description="Major facilitator superfamily (MFS) profile" evidence="8">
    <location>
        <begin position="216"/>
        <end position="416"/>
    </location>
</feature>
<feature type="transmembrane region" description="Helical" evidence="7">
    <location>
        <begin position="341"/>
        <end position="362"/>
    </location>
</feature>
<evidence type="ECO:0000256" key="7">
    <source>
        <dbReference type="SAM" id="Phobius"/>
    </source>
</evidence>
<keyword evidence="2" id="KW-0813">Transport</keyword>
<evidence type="ECO:0000313" key="9">
    <source>
        <dbReference type="EMBL" id="CAB4751636.1"/>
    </source>
</evidence>
<keyword evidence="4 7" id="KW-0812">Transmembrane</keyword>
<dbReference type="GO" id="GO:0005886">
    <property type="term" value="C:plasma membrane"/>
    <property type="evidence" value="ECO:0007669"/>
    <property type="project" value="UniProtKB-SubCell"/>
</dbReference>
<gene>
    <name evidence="9" type="ORF">UFOPK2754_01841</name>
    <name evidence="10" type="ORF">UFOPK3139_01510</name>
    <name evidence="11" type="ORF">UFOPK3543_01216</name>
    <name evidence="12" type="ORF">UFOPK3967_01376</name>
</gene>
<dbReference type="SUPFAM" id="SSF103473">
    <property type="entry name" value="MFS general substrate transporter"/>
    <property type="match status" value="1"/>
</dbReference>
<dbReference type="CDD" id="cd06173">
    <property type="entry name" value="MFS_MefA_like"/>
    <property type="match status" value="1"/>
</dbReference>
<dbReference type="Gene3D" id="1.20.1250.20">
    <property type="entry name" value="MFS general substrate transporter like domains"/>
    <property type="match status" value="2"/>
</dbReference>
<dbReference type="Pfam" id="PF05977">
    <property type="entry name" value="MFS_3"/>
    <property type="match status" value="1"/>
</dbReference>
<dbReference type="EMBL" id="CAFBMH010000036">
    <property type="protein sequence ID" value="CAB4907025.1"/>
    <property type="molecule type" value="Genomic_DNA"/>
</dbReference>